<dbReference type="Proteomes" id="UP001346869">
    <property type="component" value="Unassembled WGS sequence"/>
</dbReference>
<dbReference type="EMBL" id="JAUZQC010000006">
    <property type="protein sequence ID" value="KAK5869237.1"/>
    <property type="molecule type" value="Genomic_DNA"/>
</dbReference>
<evidence type="ECO:0000313" key="1">
    <source>
        <dbReference type="EMBL" id="KAK5869237.1"/>
    </source>
</evidence>
<accession>A0AAN7Y0E0</accession>
<evidence type="ECO:0000313" key="2">
    <source>
        <dbReference type="Proteomes" id="UP001346869"/>
    </source>
</evidence>
<name>A0AAN7Y0E0_ELEMC</name>
<protein>
    <submittedName>
        <fullName evidence="1">Uncharacterized protein</fullName>
    </submittedName>
</protein>
<gene>
    <name evidence="1" type="ORF">PBY51_023971</name>
</gene>
<keyword evidence="2" id="KW-1185">Reference proteome</keyword>
<organism evidence="1 2">
    <name type="scientific">Eleginops maclovinus</name>
    <name type="common">Patagonian blennie</name>
    <name type="synonym">Eleginus maclovinus</name>
    <dbReference type="NCBI Taxonomy" id="56733"/>
    <lineage>
        <taxon>Eukaryota</taxon>
        <taxon>Metazoa</taxon>
        <taxon>Chordata</taxon>
        <taxon>Craniata</taxon>
        <taxon>Vertebrata</taxon>
        <taxon>Euteleostomi</taxon>
        <taxon>Actinopterygii</taxon>
        <taxon>Neopterygii</taxon>
        <taxon>Teleostei</taxon>
        <taxon>Neoteleostei</taxon>
        <taxon>Acanthomorphata</taxon>
        <taxon>Eupercaria</taxon>
        <taxon>Perciformes</taxon>
        <taxon>Notothenioidei</taxon>
        <taxon>Eleginopidae</taxon>
        <taxon>Eleginops</taxon>
    </lineage>
</organism>
<comment type="caution">
    <text evidence="1">The sequence shown here is derived from an EMBL/GenBank/DDBJ whole genome shotgun (WGS) entry which is preliminary data.</text>
</comment>
<proteinExistence type="predicted"/>
<sequence length="69" mass="7416">MIREEEIGGLDCLLELPESSVFSVPLSLTLSIVLALSRPPVVFLWCGKCEDISSPQAPGVSQAVSDQRT</sequence>
<reference evidence="1 2" key="2">
    <citation type="journal article" date="2023" name="Mol. Biol. Evol.">
        <title>Genomics of Secondarily Temperate Adaptation in the Only Non-Antarctic Icefish.</title>
        <authorList>
            <person name="Rivera-Colon A.G."/>
            <person name="Rayamajhi N."/>
            <person name="Minhas B.F."/>
            <person name="Madrigal G."/>
            <person name="Bilyk K.T."/>
            <person name="Yoon V."/>
            <person name="Hune M."/>
            <person name="Gregory S."/>
            <person name="Cheng C.H.C."/>
            <person name="Catchen J.M."/>
        </authorList>
    </citation>
    <scope>NUCLEOTIDE SEQUENCE [LARGE SCALE GENOMIC DNA]</scope>
    <source>
        <strain evidence="1">JMC-PN-2008</strain>
    </source>
</reference>
<reference evidence="1 2" key="1">
    <citation type="journal article" date="2023" name="Genes (Basel)">
        <title>Chromosome-Level Genome Assembly and Circadian Gene Repertoire of the Patagonia Blennie Eleginops maclovinus-The Closest Ancestral Proxy of Antarctic Cryonotothenioids.</title>
        <authorList>
            <person name="Cheng C.C."/>
            <person name="Rivera-Colon A.G."/>
            <person name="Minhas B.F."/>
            <person name="Wilson L."/>
            <person name="Rayamajhi N."/>
            <person name="Vargas-Chacoff L."/>
            <person name="Catchen J.M."/>
        </authorList>
    </citation>
    <scope>NUCLEOTIDE SEQUENCE [LARGE SCALE GENOMIC DNA]</scope>
    <source>
        <strain evidence="1">JMC-PN-2008</strain>
    </source>
</reference>
<dbReference type="AlphaFoldDB" id="A0AAN7Y0E0"/>